<comment type="pathway">
    <text evidence="5">Quinol/quinone metabolism; menaquinone biosynthesis.</text>
</comment>
<comment type="function">
    <text evidence="5">Converts 2-succinylbenzoate (OSB) to 2-succinylbenzoyl-CoA (OSB-CoA).</text>
</comment>
<dbReference type="GO" id="GO:0008756">
    <property type="term" value="F:o-succinylbenzoate-CoA ligase activity"/>
    <property type="evidence" value="ECO:0007669"/>
    <property type="project" value="UniProtKB-UniRule"/>
</dbReference>
<keyword evidence="3 5" id="KW-0547">Nucleotide-binding</keyword>
<dbReference type="InterPro" id="IPR010192">
    <property type="entry name" value="MenE"/>
</dbReference>
<evidence type="ECO:0000256" key="3">
    <source>
        <dbReference type="ARBA" id="ARBA00022741"/>
    </source>
</evidence>
<dbReference type="AlphaFoldDB" id="A0A3E0K7J5"/>
<comment type="catalytic activity">
    <reaction evidence="5">
        <text>2-succinylbenzoate + ATP + CoA = 2-succinylbenzoyl-CoA + AMP + diphosphate</text>
        <dbReference type="Rhea" id="RHEA:17009"/>
        <dbReference type="ChEBI" id="CHEBI:18325"/>
        <dbReference type="ChEBI" id="CHEBI:30616"/>
        <dbReference type="ChEBI" id="CHEBI:33019"/>
        <dbReference type="ChEBI" id="CHEBI:57287"/>
        <dbReference type="ChEBI" id="CHEBI:57364"/>
        <dbReference type="ChEBI" id="CHEBI:456215"/>
        <dbReference type="EC" id="6.2.1.26"/>
    </reaction>
</comment>
<keyword evidence="1 5" id="KW-0474">Menaquinone biosynthesis</keyword>
<dbReference type="UniPathway" id="UPA00079"/>
<gene>
    <name evidence="5 8" type="primary">menE</name>
    <name evidence="8" type="ORF">C6P37_02630</name>
</gene>
<dbReference type="EC" id="6.2.1.26" evidence="5"/>
<feature type="domain" description="AMP-binding enzyme C-terminal" evidence="7">
    <location>
        <begin position="476"/>
        <end position="551"/>
    </location>
</feature>
<evidence type="ECO:0000256" key="5">
    <source>
        <dbReference type="HAMAP-Rule" id="MF_00731"/>
    </source>
</evidence>
<dbReference type="InterPro" id="IPR042099">
    <property type="entry name" value="ANL_N_sf"/>
</dbReference>
<name>A0A3E0K7J5_9BACI</name>
<dbReference type="PANTHER" id="PTHR43767:SF1">
    <property type="entry name" value="NONRIBOSOMAL PEPTIDE SYNTHASE PES1 (EUROFUNG)-RELATED"/>
    <property type="match status" value="1"/>
</dbReference>
<proteinExistence type="inferred from homology"/>
<dbReference type="Gene3D" id="3.40.50.12780">
    <property type="entry name" value="N-terminal domain of ligase-like"/>
    <property type="match status" value="1"/>
</dbReference>
<dbReference type="NCBIfam" id="TIGR01923">
    <property type="entry name" value="menE"/>
    <property type="match status" value="1"/>
</dbReference>
<dbReference type="Pfam" id="PF13193">
    <property type="entry name" value="AMP-binding_C"/>
    <property type="match status" value="1"/>
</dbReference>
<comment type="caution">
    <text evidence="8">The sequence shown here is derived from an EMBL/GenBank/DDBJ whole genome shotgun (WGS) entry which is preliminary data.</text>
</comment>
<dbReference type="HAMAP" id="MF_00731">
    <property type="entry name" value="MenE"/>
    <property type="match status" value="1"/>
</dbReference>
<reference evidence="8 9" key="1">
    <citation type="submission" date="2018-03" db="EMBL/GenBank/DDBJ databases">
        <authorList>
            <person name="Keele B.F."/>
        </authorList>
    </citation>
    <scope>NUCLEOTIDE SEQUENCE [LARGE SCALE GENOMIC DNA]</scope>
    <source>
        <strain evidence="8">ZCTH4_d</strain>
    </source>
</reference>
<dbReference type="UniPathway" id="UPA01057">
    <property type="reaction ID" value="UER00166"/>
</dbReference>
<comment type="similarity">
    <text evidence="5">Belongs to the ATP-dependent AMP-binding enzyme family. MenE subfamily.</text>
</comment>
<dbReference type="PANTHER" id="PTHR43767">
    <property type="entry name" value="LONG-CHAIN-FATTY-ACID--COA LIGASE"/>
    <property type="match status" value="1"/>
</dbReference>
<feature type="domain" description="AMP-dependent synthetase/ligase" evidence="6">
    <location>
        <begin position="80"/>
        <end position="425"/>
    </location>
</feature>
<evidence type="ECO:0000259" key="6">
    <source>
        <dbReference type="Pfam" id="PF00501"/>
    </source>
</evidence>
<evidence type="ECO:0000256" key="4">
    <source>
        <dbReference type="ARBA" id="ARBA00022840"/>
    </source>
</evidence>
<evidence type="ECO:0000313" key="8">
    <source>
        <dbReference type="EMBL" id="REJ30621.1"/>
    </source>
</evidence>
<keyword evidence="4 5" id="KW-0067">ATP-binding</keyword>
<dbReference type="InterPro" id="IPR000873">
    <property type="entry name" value="AMP-dep_synth/lig_dom"/>
</dbReference>
<accession>A0A3E0K7J5</accession>
<organism evidence="8 9">
    <name type="scientific">Caldibacillus debilis</name>
    <dbReference type="NCBI Taxonomy" id="301148"/>
    <lineage>
        <taxon>Bacteria</taxon>
        <taxon>Bacillati</taxon>
        <taxon>Bacillota</taxon>
        <taxon>Bacilli</taxon>
        <taxon>Bacillales</taxon>
        <taxon>Bacillaceae</taxon>
        <taxon>Caldibacillus</taxon>
    </lineage>
</organism>
<dbReference type="FunFam" id="3.30.300.30:FF:000008">
    <property type="entry name" value="2,3-dihydroxybenzoate-AMP ligase"/>
    <property type="match status" value="1"/>
</dbReference>
<evidence type="ECO:0000259" key="7">
    <source>
        <dbReference type="Pfam" id="PF13193"/>
    </source>
</evidence>
<dbReference type="Proteomes" id="UP000257014">
    <property type="component" value="Unassembled WGS sequence"/>
</dbReference>
<evidence type="ECO:0000313" key="9">
    <source>
        <dbReference type="Proteomes" id="UP000257014"/>
    </source>
</evidence>
<sequence length="565" mass="63453">MMPGWKPVWHGKEKPILEKQLRESVTAVFPLWPPGAGCRRAVASSRRKLCEGQKSAQDRKDPMMDERWNEKIPNWTAKRAFLTPDRTAFIFHDEKITFRQLFQEAKKTAEKLFRLGCGSGKKAAVLLKNRPESLYLLAALQLCGTVTVFLNHRLTPGELLFQLKDSGADLLVADETFREKCEAIRTELSALNIVYLRELDGLEGKPDPLKEEFALDDVCSVMYTSGTTGFPKGVLQTYGNHWWSAVGSVINLGLAPEDAWALAVPLFHISGFSIFIRSLIYGIPVVLYEKFEPERINRDLREGKISIISLVPQMLSALIEGLGDGTYHERLRCVLLGGGPAPVRLLQICKEKGIPVYQTYGLTETCSQIVTLAPEDSLEKIGSAGKPLFPNQLRIVSPDDPETDLAPKQIGEIAVKGPVVMKGYYRREESNAKSFLPGGWFLTGDLGYVDEEGFLYVVDRRADLIISGGENIYPAEIENVLLSHPSVQEACVVGVDDEKWGQVPFAFYVRKKGCEVGREELEQYCRKHLASYKVPKGWEEVDRLPRNAANKLMRRELKKLAKELR</sequence>
<dbReference type="Gene3D" id="3.30.300.30">
    <property type="match status" value="1"/>
</dbReference>
<comment type="pathway">
    <text evidence="5">Quinol/quinone metabolism; 1,4-dihydroxy-2-naphthoate biosynthesis; 1,4-dihydroxy-2-naphthoate from chorismate: step 5/7.</text>
</comment>
<dbReference type="GO" id="GO:0005524">
    <property type="term" value="F:ATP binding"/>
    <property type="evidence" value="ECO:0007669"/>
    <property type="project" value="UniProtKB-KW"/>
</dbReference>
<dbReference type="InterPro" id="IPR045851">
    <property type="entry name" value="AMP-bd_C_sf"/>
</dbReference>
<dbReference type="NCBIfam" id="NF002966">
    <property type="entry name" value="PRK03640.1"/>
    <property type="match status" value="1"/>
</dbReference>
<protein>
    <recommendedName>
        <fullName evidence="5">2-succinylbenzoate--CoA ligase</fullName>
        <ecNumber evidence="5">6.2.1.26</ecNumber>
    </recommendedName>
    <alternativeName>
        <fullName evidence="5">o-succinylbenzoyl-CoA synthetase</fullName>
        <shortName evidence="5">OSB-CoA synthetase</shortName>
    </alternativeName>
</protein>
<dbReference type="InterPro" id="IPR020845">
    <property type="entry name" value="AMP-binding_CS"/>
</dbReference>
<evidence type="ECO:0000256" key="2">
    <source>
        <dbReference type="ARBA" id="ARBA00022598"/>
    </source>
</evidence>
<dbReference type="Pfam" id="PF00501">
    <property type="entry name" value="AMP-binding"/>
    <property type="match status" value="1"/>
</dbReference>
<dbReference type="SUPFAM" id="SSF56801">
    <property type="entry name" value="Acetyl-CoA synthetase-like"/>
    <property type="match status" value="1"/>
</dbReference>
<dbReference type="PROSITE" id="PS00455">
    <property type="entry name" value="AMP_BINDING"/>
    <property type="match status" value="1"/>
</dbReference>
<evidence type="ECO:0000256" key="1">
    <source>
        <dbReference type="ARBA" id="ARBA00022428"/>
    </source>
</evidence>
<dbReference type="InterPro" id="IPR050237">
    <property type="entry name" value="ATP-dep_AMP-bd_enzyme"/>
</dbReference>
<keyword evidence="2 5" id="KW-0436">Ligase</keyword>
<dbReference type="GO" id="GO:0009234">
    <property type="term" value="P:menaquinone biosynthetic process"/>
    <property type="evidence" value="ECO:0007669"/>
    <property type="project" value="UniProtKB-UniRule"/>
</dbReference>
<dbReference type="EMBL" id="QEWE01000009">
    <property type="protein sequence ID" value="REJ30621.1"/>
    <property type="molecule type" value="Genomic_DNA"/>
</dbReference>
<dbReference type="InterPro" id="IPR025110">
    <property type="entry name" value="AMP-bd_C"/>
</dbReference>